<feature type="compositionally biased region" description="Basic and acidic residues" evidence="1">
    <location>
        <begin position="323"/>
        <end position="336"/>
    </location>
</feature>
<dbReference type="PANTHER" id="PTHR40124:SF1">
    <property type="entry name" value="DISAGGREGATASE RELATED REPEAT PROTEIN"/>
    <property type="match status" value="1"/>
</dbReference>
<sequence>MARPTRPRLHGHATPTRRAVLAALGVGVLGAGLPASVRSDDPVVLHRDFEDRPVGDWTVDESQWDGLNPWSVDTTYVDVVREDGATMLDTQYPAGEAGNGNGGVDMMVPLGRHYDELYLGYRVRFGAGFEFSNAGGKLPGLIGSADGVYAVTGGDDPDGTNGWSARMMWRDPIDEDPDRGLAMFYVYHPDQPGEYGENMHWDDGGEQVYFERDRTHEIEHHVVMNTPGEHDGVLEGWFDGEKVFERRDLRFWDVPDRGINRFYFSSFFGGGNTPKWAHSRDEHIYYDEFVISEAPIWNGPDRSTTTPETTTDPTPDLDPIEGETPRDLDGDGLHEDIDGDGKVAFPDVNRLFQHTESAAVQDHVEAYDVSGDGVVDLQDVLALFESI</sequence>
<dbReference type="Gene3D" id="2.60.120.200">
    <property type="match status" value="1"/>
</dbReference>
<accession>A0A2R4X355</accession>
<dbReference type="KEGG" id="harc:HARCEL1_11240"/>
<feature type="compositionally biased region" description="Low complexity" evidence="1">
    <location>
        <begin position="300"/>
        <end position="314"/>
    </location>
</feature>
<name>A0A2R4X355_9EURY</name>
<feature type="region of interest" description="Disordered" evidence="1">
    <location>
        <begin position="296"/>
        <end position="336"/>
    </location>
</feature>
<evidence type="ECO:0000256" key="1">
    <source>
        <dbReference type="SAM" id="MobiDB-lite"/>
    </source>
</evidence>
<dbReference type="AlphaFoldDB" id="A0A2R4X355"/>
<proteinExistence type="predicted"/>
<dbReference type="PROSITE" id="PS00018">
    <property type="entry name" value="EF_HAND_1"/>
    <property type="match status" value="1"/>
</dbReference>
<dbReference type="Pfam" id="PF21294">
    <property type="entry name" value="Polysacc_lyase_14"/>
    <property type="match status" value="1"/>
</dbReference>
<dbReference type="InterPro" id="IPR036439">
    <property type="entry name" value="Dockerin_dom_sf"/>
</dbReference>
<reference evidence="3 4" key="1">
    <citation type="submission" date="2018-04" db="EMBL/GenBank/DDBJ databases">
        <title>Halococcoides cellulosivorans gen. nov., sp. nov., an extremely halophilic cellulose-utilizing haloarchaeon from hypersaline lakes.</title>
        <authorList>
            <person name="Sorokin D.Y."/>
            <person name="Toshchakov S.V."/>
            <person name="Samarov N.I."/>
            <person name="Korzhenkov A."/>
            <person name="Kublanov I.V."/>
        </authorList>
    </citation>
    <scope>NUCLEOTIDE SEQUENCE [LARGE SCALE GENOMIC DNA]</scope>
    <source>
        <strain evidence="3 4">HArcel1</strain>
    </source>
</reference>
<dbReference type="InterPro" id="IPR002048">
    <property type="entry name" value="EF_hand_dom"/>
</dbReference>
<dbReference type="Proteomes" id="UP000244727">
    <property type="component" value="Chromosome"/>
</dbReference>
<protein>
    <recommendedName>
        <fullName evidence="2">EF-hand domain-containing protein</fullName>
    </recommendedName>
</protein>
<evidence type="ECO:0000313" key="4">
    <source>
        <dbReference type="Proteomes" id="UP000244727"/>
    </source>
</evidence>
<dbReference type="Pfam" id="PF00404">
    <property type="entry name" value="Dockerin_1"/>
    <property type="match status" value="1"/>
</dbReference>
<organism evidence="3 4">
    <name type="scientific">Halococcoides cellulosivorans</name>
    <dbReference type="NCBI Taxonomy" id="1679096"/>
    <lineage>
        <taxon>Archaea</taxon>
        <taxon>Methanobacteriati</taxon>
        <taxon>Methanobacteriota</taxon>
        <taxon>Stenosarchaea group</taxon>
        <taxon>Halobacteria</taxon>
        <taxon>Halobacteriales</taxon>
        <taxon>Haloarculaceae</taxon>
        <taxon>Halococcoides</taxon>
    </lineage>
</organism>
<evidence type="ECO:0000313" key="3">
    <source>
        <dbReference type="EMBL" id="AWB28236.1"/>
    </source>
</evidence>
<dbReference type="InterPro" id="IPR002105">
    <property type="entry name" value="Dockerin_1_rpt"/>
</dbReference>
<dbReference type="GO" id="GO:0005509">
    <property type="term" value="F:calcium ion binding"/>
    <property type="evidence" value="ECO:0007669"/>
    <property type="project" value="InterPro"/>
</dbReference>
<dbReference type="PANTHER" id="PTHR40124">
    <property type="match status" value="1"/>
</dbReference>
<dbReference type="Gene3D" id="1.10.1330.10">
    <property type="entry name" value="Dockerin domain"/>
    <property type="match status" value="1"/>
</dbReference>
<dbReference type="EMBL" id="CP028858">
    <property type="protein sequence ID" value="AWB28236.1"/>
    <property type="molecule type" value="Genomic_DNA"/>
</dbReference>
<feature type="domain" description="EF-hand" evidence="2">
    <location>
        <begin position="355"/>
        <end position="387"/>
    </location>
</feature>
<keyword evidence="4" id="KW-1185">Reference proteome</keyword>
<dbReference type="SUPFAM" id="SSF63446">
    <property type="entry name" value="Type I dockerin domain"/>
    <property type="match status" value="1"/>
</dbReference>
<dbReference type="InterPro" id="IPR048958">
    <property type="entry name" value="Polysacc_lyase_14"/>
</dbReference>
<dbReference type="PROSITE" id="PS50222">
    <property type="entry name" value="EF_HAND_2"/>
    <property type="match status" value="1"/>
</dbReference>
<dbReference type="GO" id="GO:0000272">
    <property type="term" value="P:polysaccharide catabolic process"/>
    <property type="evidence" value="ECO:0007669"/>
    <property type="project" value="InterPro"/>
</dbReference>
<dbReference type="GO" id="GO:0004553">
    <property type="term" value="F:hydrolase activity, hydrolyzing O-glycosyl compounds"/>
    <property type="evidence" value="ECO:0007669"/>
    <property type="project" value="InterPro"/>
</dbReference>
<gene>
    <name evidence="3" type="ORF">HARCEL1_11240</name>
</gene>
<evidence type="ECO:0000259" key="2">
    <source>
        <dbReference type="PROSITE" id="PS50222"/>
    </source>
</evidence>
<dbReference type="InterPro" id="IPR018247">
    <property type="entry name" value="EF_Hand_1_Ca_BS"/>
</dbReference>